<dbReference type="SMART" id="SM00044">
    <property type="entry name" value="CYCc"/>
    <property type="match status" value="1"/>
</dbReference>
<name>A0A382ABH1_9ZZZZ</name>
<dbReference type="CDD" id="cd06225">
    <property type="entry name" value="HAMP"/>
    <property type="match status" value="1"/>
</dbReference>
<dbReference type="PROSITE" id="PS50125">
    <property type="entry name" value="GUANYLATE_CYCLASE_2"/>
    <property type="match status" value="1"/>
</dbReference>
<evidence type="ECO:0000259" key="3">
    <source>
        <dbReference type="PROSITE" id="PS50885"/>
    </source>
</evidence>
<dbReference type="AlphaFoldDB" id="A0A382ABH1"/>
<dbReference type="GO" id="GO:0016020">
    <property type="term" value="C:membrane"/>
    <property type="evidence" value="ECO:0007669"/>
    <property type="project" value="InterPro"/>
</dbReference>
<dbReference type="CDD" id="cd07302">
    <property type="entry name" value="CHD"/>
    <property type="match status" value="1"/>
</dbReference>
<evidence type="ECO:0000313" key="4">
    <source>
        <dbReference type="EMBL" id="SVA98347.1"/>
    </source>
</evidence>
<keyword evidence="1" id="KW-1133">Transmembrane helix</keyword>
<dbReference type="SUPFAM" id="SSF158472">
    <property type="entry name" value="HAMP domain-like"/>
    <property type="match status" value="1"/>
</dbReference>
<evidence type="ECO:0008006" key="5">
    <source>
        <dbReference type="Google" id="ProtNLM"/>
    </source>
</evidence>
<keyword evidence="1" id="KW-0472">Membrane</keyword>
<dbReference type="Gene3D" id="3.30.70.1230">
    <property type="entry name" value="Nucleotide cyclase"/>
    <property type="match status" value="1"/>
</dbReference>
<dbReference type="InterPro" id="IPR050697">
    <property type="entry name" value="Adenylyl/Guanylyl_Cyclase_3/4"/>
</dbReference>
<dbReference type="Pfam" id="PF00672">
    <property type="entry name" value="HAMP"/>
    <property type="match status" value="1"/>
</dbReference>
<evidence type="ECO:0000256" key="1">
    <source>
        <dbReference type="SAM" id="Phobius"/>
    </source>
</evidence>
<keyword evidence="1" id="KW-0812">Transmembrane</keyword>
<dbReference type="PANTHER" id="PTHR43081">
    <property type="entry name" value="ADENYLATE CYCLASE, TERMINAL-DIFFERENTIATION SPECIFIC-RELATED"/>
    <property type="match status" value="1"/>
</dbReference>
<dbReference type="InterPro" id="IPR003660">
    <property type="entry name" value="HAMP_dom"/>
</dbReference>
<dbReference type="GO" id="GO:0035556">
    <property type="term" value="P:intracellular signal transduction"/>
    <property type="evidence" value="ECO:0007669"/>
    <property type="project" value="InterPro"/>
</dbReference>
<dbReference type="Gene3D" id="3.30.450.290">
    <property type="match status" value="3"/>
</dbReference>
<feature type="domain" description="HAMP" evidence="3">
    <location>
        <begin position="478"/>
        <end position="530"/>
    </location>
</feature>
<sequence>MDTTNADMEKQKGSIIQQLRRTPLEIKILILIVICLTLGFGTYVVYSLNSESKALMHQHRLRSHLFGETLISGIRNIMLSGRAPYVRAFVEEAREEFDKVGEFHLFNNKAEEIFPAKDPHISIPIKNSKLKERLEHNRFSDNLYPIRNEASCKACHADEIENRGAVQLDFTQNADWEKALIQVVHGAFQAIMLSGKGEYADTLLLDINQLMGVNLVQVYDEDGIYVAFGDDNVEVDEDTLEDVADIFHDKLELGSTVEKNNYHFAPFLNMESCHVCHGPDSKLRGILAMKMQTDNVQREHVINSVIIGFKNLMRLQRASYAGAYIDEIRNLSFVQNFQVFDNGHVSDSGFHELWVPNPDYSSITSDTSAANLIAQNNLRSPEKDQLEYIEQIADIDHLTQMVPIINDEKCQACHQPPEKDTPLYESQKDKWKVRSVVKVSTSMKDIQEEIQKNTQASVIVGLVTIILVTLLLRLFMRATVLKPLDVIGGVADKIGGGDLSVHAQVKSQDEIGVLAQRINKMIKGLQERLHLTKFVSDEALTAVKKVGLEGLKMGGERKVATIMETDIRGFTSMSEKMEPEEVVSLLNTYLDKQTEVIQSYGGDIDKFIGDAVLAVFTGEEMADNAVQCAIKIQKEINTLNQSLGKNTMIGIGIDTGPLVMGAMGSKDRMDFTVIGDHVNTSSRLCDAALPGEVIISENTEKLLKGENYQLKQLDPIQVKGKEKPIKIYK</sequence>
<dbReference type="InterPro" id="IPR001054">
    <property type="entry name" value="A/G_cyclase"/>
</dbReference>
<evidence type="ECO:0000259" key="2">
    <source>
        <dbReference type="PROSITE" id="PS50125"/>
    </source>
</evidence>
<feature type="non-terminal residue" evidence="4">
    <location>
        <position position="729"/>
    </location>
</feature>
<reference evidence="4" key="1">
    <citation type="submission" date="2018-05" db="EMBL/GenBank/DDBJ databases">
        <authorList>
            <person name="Lanie J.A."/>
            <person name="Ng W.-L."/>
            <person name="Kazmierczak K.M."/>
            <person name="Andrzejewski T.M."/>
            <person name="Davidsen T.M."/>
            <person name="Wayne K.J."/>
            <person name="Tettelin H."/>
            <person name="Glass J.I."/>
            <person name="Rusch D."/>
            <person name="Podicherti R."/>
            <person name="Tsui H.-C.T."/>
            <person name="Winkler M.E."/>
        </authorList>
    </citation>
    <scope>NUCLEOTIDE SEQUENCE</scope>
</reference>
<proteinExistence type="predicted"/>
<dbReference type="Gene3D" id="1.10.8.500">
    <property type="entry name" value="HAMP domain in histidine kinase"/>
    <property type="match status" value="1"/>
</dbReference>
<accession>A0A382ABH1</accession>
<feature type="domain" description="Guanylate cyclase" evidence="2">
    <location>
        <begin position="561"/>
        <end position="685"/>
    </location>
</feature>
<feature type="transmembrane region" description="Helical" evidence="1">
    <location>
        <begin position="28"/>
        <end position="46"/>
    </location>
</feature>
<dbReference type="SMART" id="SM00304">
    <property type="entry name" value="HAMP"/>
    <property type="match status" value="1"/>
</dbReference>
<organism evidence="4">
    <name type="scientific">marine metagenome</name>
    <dbReference type="NCBI Taxonomy" id="408172"/>
    <lineage>
        <taxon>unclassified sequences</taxon>
        <taxon>metagenomes</taxon>
        <taxon>ecological metagenomes</taxon>
    </lineage>
</organism>
<dbReference type="SUPFAM" id="SSF55073">
    <property type="entry name" value="Nucleotide cyclase"/>
    <property type="match status" value="1"/>
</dbReference>
<dbReference type="PANTHER" id="PTHR43081:SF1">
    <property type="entry name" value="ADENYLATE CYCLASE, TERMINAL-DIFFERENTIATION SPECIFIC"/>
    <property type="match status" value="1"/>
</dbReference>
<dbReference type="Pfam" id="PF00211">
    <property type="entry name" value="Guanylate_cyc"/>
    <property type="match status" value="1"/>
</dbReference>
<dbReference type="GO" id="GO:0009190">
    <property type="term" value="P:cyclic nucleotide biosynthetic process"/>
    <property type="evidence" value="ECO:0007669"/>
    <property type="project" value="InterPro"/>
</dbReference>
<gene>
    <name evidence="4" type="ORF">METZ01_LOCUS151201</name>
</gene>
<dbReference type="EMBL" id="UINC01024537">
    <property type="protein sequence ID" value="SVA98347.1"/>
    <property type="molecule type" value="Genomic_DNA"/>
</dbReference>
<dbReference type="InterPro" id="IPR029787">
    <property type="entry name" value="Nucleotide_cyclase"/>
</dbReference>
<protein>
    <recommendedName>
        <fullName evidence="5">Adenylate cyclase</fullName>
    </recommendedName>
</protein>
<dbReference type="PROSITE" id="PS50885">
    <property type="entry name" value="HAMP"/>
    <property type="match status" value="1"/>
</dbReference>